<dbReference type="EMBL" id="CP121472">
    <property type="protein sequence ID" value="WPL18299.1"/>
    <property type="molecule type" value="Genomic_DNA"/>
</dbReference>
<protein>
    <recommendedName>
        <fullName evidence="3">HEPN AbiU2-like domain-containing protein</fullName>
    </recommendedName>
</protein>
<accession>A0ABZ0SDA7</accession>
<gene>
    <name evidence="1" type="ORF">Thiowin_03367</name>
</gene>
<dbReference type="RefSeq" id="WP_328984068.1">
    <property type="nucleotide sequence ID" value="NZ_CP121472.1"/>
</dbReference>
<sequence length="215" mass="24928">MLFDSPATLKVGVVLGWYAVMILGLRTVREEVMRFRLVGQRPPEDMPSELNYASLEEVDAYFDSAREELELSTVFILIASAEARLRVDAKARIKVAHDPLSKRLSELYERVDLDWKVPLKEKGILDAWRYHIKWHSTAAELEKRRAIDCLGKLKDTLALRHWLAHGRYWKINRSIKSYPPVTVAKLIQDLYRRLQFITDQDGLPIFNPNEPAQSL</sequence>
<evidence type="ECO:0008006" key="3">
    <source>
        <dbReference type="Google" id="ProtNLM"/>
    </source>
</evidence>
<evidence type="ECO:0000313" key="1">
    <source>
        <dbReference type="EMBL" id="WPL18299.1"/>
    </source>
</evidence>
<reference evidence="1 2" key="1">
    <citation type="journal article" date="2023" name="Microorganisms">
        <title>Thiorhodovibrio frisius and Trv. litoralis spp. nov., Two Novel Members from a Clade of Fastidious Purple Sulfur Bacteria That Exhibit Unique Red-Shifted Light-Harvesting Capabilities.</title>
        <authorList>
            <person name="Methner A."/>
            <person name="Kuzyk S.B."/>
            <person name="Petersen J."/>
            <person name="Bauer S."/>
            <person name="Brinkmann H."/>
            <person name="Sichau K."/>
            <person name="Wanner G."/>
            <person name="Wolf J."/>
            <person name="Neumann-Schaal M."/>
            <person name="Henke P."/>
            <person name="Tank M."/>
            <person name="Sproer C."/>
            <person name="Bunk B."/>
            <person name="Overmann J."/>
        </authorList>
    </citation>
    <scope>NUCLEOTIDE SEQUENCE [LARGE SCALE GENOMIC DNA]</scope>
    <source>
        <strain evidence="1 2">DSM 6702</strain>
    </source>
</reference>
<keyword evidence="2" id="KW-1185">Reference proteome</keyword>
<evidence type="ECO:0000313" key="2">
    <source>
        <dbReference type="Proteomes" id="UP001432180"/>
    </source>
</evidence>
<dbReference type="Proteomes" id="UP001432180">
    <property type="component" value="Chromosome"/>
</dbReference>
<proteinExistence type="predicted"/>
<organism evidence="1 2">
    <name type="scientific">Thiorhodovibrio winogradskyi</name>
    <dbReference type="NCBI Taxonomy" id="77007"/>
    <lineage>
        <taxon>Bacteria</taxon>
        <taxon>Pseudomonadati</taxon>
        <taxon>Pseudomonadota</taxon>
        <taxon>Gammaproteobacteria</taxon>
        <taxon>Chromatiales</taxon>
        <taxon>Chromatiaceae</taxon>
        <taxon>Thiorhodovibrio</taxon>
    </lineage>
</organism>
<name>A0ABZ0SDA7_9GAMM</name>